<comment type="caution">
    <text evidence="1">The sequence shown here is derived from an EMBL/GenBank/DDBJ whole genome shotgun (WGS) entry which is preliminary data.</text>
</comment>
<evidence type="ECO:0000313" key="2">
    <source>
        <dbReference type="Proteomes" id="UP001311730"/>
    </source>
</evidence>
<protein>
    <recommendedName>
        <fullName evidence="3">Tat pathway signal sequence domain protein</fullName>
    </recommendedName>
</protein>
<organism evidence="1 2">
    <name type="scientific">Capnocytophaga gingivalis</name>
    <dbReference type="NCBI Taxonomy" id="1017"/>
    <lineage>
        <taxon>Bacteria</taxon>
        <taxon>Pseudomonadati</taxon>
        <taxon>Bacteroidota</taxon>
        <taxon>Flavobacteriia</taxon>
        <taxon>Flavobacteriales</taxon>
        <taxon>Flavobacteriaceae</taxon>
        <taxon>Capnocytophaga</taxon>
    </lineage>
</organism>
<reference evidence="1 2" key="1">
    <citation type="submission" date="2023-12" db="EMBL/GenBank/DDBJ databases">
        <title>Genomic sequences of Capnocytophaga and Parvimonas strains.</title>
        <authorList>
            <person name="Watt R.M."/>
            <person name="Wang M."/>
            <person name="Yang T."/>
            <person name="Tong W.M."/>
        </authorList>
    </citation>
    <scope>NUCLEOTIDE SEQUENCE [LARGE SCALE GENOMIC DNA]</scope>
    <source>
        <strain evidence="1 2">CCUG 13096</strain>
    </source>
</reference>
<evidence type="ECO:0000313" key="1">
    <source>
        <dbReference type="EMBL" id="MEB3075948.1"/>
    </source>
</evidence>
<dbReference type="Proteomes" id="UP001311730">
    <property type="component" value="Unassembled WGS sequence"/>
</dbReference>
<name>A0ABU5ZAG1_9FLAO</name>
<proteinExistence type="predicted"/>
<dbReference type="EMBL" id="JAYKBW010000014">
    <property type="protein sequence ID" value="MEB3075948.1"/>
    <property type="molecule type" value="Genomic_DNA"/>
</dbReference>
<dbReference type="RefSeq" id="WP_323984049.1">
    <property type="nucleotide sequence ID" value="NZ_JAYKBW010000014.1"/>
</dbReference>
<gene>
    <name evidence="1" type="ORF">VJJ08_11680</name>
</gene>
<evidence type="ECO:0008006" key="3">
    <source>
        <dbReference type="Google" id="ProtNLM"/>
    </source>
</evidence>
<keyword evidence="2" id="KW-1185">Reference proteome</keyword>
<accession>A0ABU5ZAG1</accession>
<sequence length="251" mass="29550">MKRLEFIKKIGLAGVGLPLLSSFELSKECLFVEDQVEREKFDFKIYAEYDKLGYYVRENGNIITGMEKVYYISEVIDEKEVYIQNELVHEYPYYEILKIFSADDGYIRMETKYVGDSLAFGKQFIYDKDGKLTIVDQDKKFGKIKIDYIMNFLQEKGIIDLKTGAGWYDKNFDLNYAIDFIEEDKVWEIVQVEAEPYDPKKHGVPKEIKGVAICLKDYVDIVWYIDGETGQVYTKEEYKNRNKSPKTIRTF</sequence>